<dbReference type="PROSITE" id="PS51733">
    <property type="entry name" value="BPL_LPL_CATALYTIC"/>
    <property type="match status" value="1"/>
</dbReference>
<dbReference type="InterPro" id="IPR019491">
    <property type="entry name" value="Lipoate_protein_ligase_C"/>
</dbReference>
<accession>A0A844F946</accession>
<organism evidence="9 10">
    <name type="scientific">Clostridium scindens (strain JCM 10418 / VPI 12708)</name>
    <dbReference type="NCBI Taxonomy" id="29347"/>
    <lineage>
        <taxon>Bacteria</taxon>
        <taxon>Bacillati</taxon>
        <taxon>Bacillota</taxon>
        <taxon>Clostridia</taxon>
        <taxon>Lachnospirales</taxon>
        <taxon>Lachnospiraceae</taxon>
    </lineage>
</organism>
<comment type="pathway">
    <text evidence="2">Protein modification; protein lipoylation via exogenous pathway; protein N(6)-(lipoyl)lysine from lipoate: step 1/2.</text>
</comment>
<evidence type="ECO:0000256" key="7">
    <source>
        <dbReference type="ARBA" id="ARBA00048037"/>
    </source>
</evidence>
<keyword evidence="5" id="KW-0547">Nucleotide-binding</keyword>
<comment type="pathway">
    <text evidence="1">Protein modification; protein lipoylation via exogenous pathway; protein N(6)-(lipoyl)lysine from lipoate: step 2/2.</text>
</comment>
<sequence>MRRENMNYIIWAESNDPRYNLAVEAHLQTLVKEGDVILYLWQNEHTVVIGKNQNILKECRARLLEEEGGYVARRTTGGGAVYQDMGNVCFTFLASPEMYDLKRQSGIIADACGFYGIETQASGRNDILTKEGLKFSGNAYSKTASCNVQHGTLMVDVDKERMTRYLTPSKEKMKAKGVDSVRSRVCNLRDLNQEITTQGIMEQMAESFQKEYGTAQILKLSREDQEKIRQIYESYCSWEWVYGQSPACEIIHQKRFGWGEVEIQMHLENLVIKEIKVYTDALDIGLPQAIEKAFRGRRYDLSDAATDAAEGESAIERQKQVKEVIDWIAEIS</sequence>
<reference evidence="9 10" key="1">
    <citation type="submission" date="2019-08" db="EMBL/GenBank/DDBJ databases">
        <title>In-depth cultivation of the pig gut microbiome towards novel bacterial diversity and tailored functional studies.</title>
        <authorList>
            <person name="Wylensek D."/>
            <person name="Hitch T.C.A."/>
            <person name="Clavel T."/>
        </authorList>
    </citation>
    <scope>NUCLEOTIDE SEQUENCE [LARGE SCALE GENOMIC DNA]</scope>
    <source>
        <strain evidence="9 10">BL-389-WT-3D</strain>
    </source>
</reference>
<evidence type="ECO:0000256" key="3">
    <source>
        <dbReference type="ARBA" id="ARBA00012367"/>
    </source>
</evidence>
<evidence type="ECO:0000313" key="9">
    <source>
        <dbReference type="EMBL" id="MSS39021.1"/>
    </source>
</evidence>
<evidence type="ECO:0000256" key="6">
    <source>
        <dbReference type="ARBA" id="ARBA00022840"/>
    </source>
</evidence>
<dbReference type="InterPro" id="IPR004562">
    <property type="entry name" value="LipoylTrfase_LipoateP_Ligase"/>
</dbReference>
<feature type="domain" description="BPL/LPL catalytic" evidence="8">
    <location>
        <begin position="32"/>
        <end position="216"/>
    </location>
</feature>
<comment type="catalytic activity">
    <reaction evidence="7">
        <text>L-lysyl-[lipoyl-carrier protein] + (R)-lipoate + ATP = N(6)-[(R)-lipoyl]-L-lysyl-[lipoyl-carrier protein] + AMP + diphosphate + H(+)</text>
        <dbReference type="Rhea" id="RHEA:49288"/>
        <dbReference type="Rhea" id="RHEA-COMP:10500"/>
        <dbReference type="Rhea" id="RHEA-COMP:10502"/>
        <dbReference type="ChEBI" id="CHEBI:15378"/>
        <dbReference type="ChEBI" id="CHEBI:29969"/>
        <dbReference type="ChEBI" id="CHEBI:30616"/>
        <dbReference type="ChEBI" id="CHEBI:33019"/>
        <dbReference type="ChEBI" id="CHEBI:83088"/>
        <dbReference type="ChEBI" id="CHEBI:83099"/>
        <dbReference type="ChEBI" id="CHEBI:456215"/>
        <dbReference type="EC" id="6.3.1.20"/>
    </reaction>
</comment>
<dbReference type="SUPFAM" id="SSF55681">
    <property type="entry name" value="Class II aaRS and biotin synthetases"/>
    <property type="match status" value="1"/>
</dbReference>
<dbReference type="InterPro" id="IPR045864">
    <property type="entry name" value="aa-tRNA-synth_II/BPL/LPL"/>
</dbReference>
<dbReference type="Pfam" id="PF21948">
    <property type="entry name" value="LplA-B_cat"/>
    <property type="match status" value="1"/>
</dbReference>
<evidence type="ECO:0000256" key="1">
    <source>
        <dbReference type="ARBA" id="ARBA00005085"/>
    </source>
</evidence>
<proteinExistence type="predicted"/>
<dbReference type="Pfam" id="PF10437">
    <property type="entry name" value="Lip_prot_lig_C"/>
    <property type="match status" value="1"/>
</dbReference>
<evidence type="ECO:0000256" key="4">
    <source>
        <dbReference type="ARBA" id="ARBA00022598"/>
    </source>
</evidence>
<dbReference type="GO" id="GO:0016979">
    <property type="term" value="F:lipoate-protein ligase activity"/>
    <property type="evidence" value="ECO:0007669"/>
    <property type="project" value="UniProtKB-EC"/>
</dbReference>
<dbReference type="EC" id="6.3.1.20" evidence="3"/>
<gene>
    <name evidence="9" type="ORF">FYJ37_01320</name>
</gene>
<name>A0A844F946_CLOSV</name>
<dbReference type="AlphaFoldDB" id="A0A844F946"/>
<dbReference type="SUPFAM" id="SSF82649">
    <property type="entry name" value="SufE/NifU"/>
    <property type="match status" value="1"/>
</dbReference>
<dbReference type="UniPathway" id="UPA00537">
    <property type="reaction ID" value="UER00594"/>
</dbReference>
<comment type="caution">
    <text evidence="9">The sequence shown here is derived from an EMBL/GenBank/DDBJ whole genome shotgun (WGS) entry which is preliminary data.</text>
</comment>
<dbReference type="EMBL" id="VUMB01000002">
    <property type="protein sequence ID" value="MSS39021.1"/>
    <property type="molecule type" value="Genomic_DNA"/>
</dbReference>
<dbReference type="GO" id="GO:0017118">
    <property type="term" value="F:lipoyltransferase activity"/>
    <property type="evidence" value="ECO:0007669"/>
    <property type="project" value="TreeGrafter"/>
</dbReference>
<keyword evidence="4 9" id="KW-0436">Ligase</keyword>
<evidence type="ECO:0000256" key="2">
    <source>
        <dbReference type="ARBA" id="ARBA00005124"/>
    </source>
</evidence>
<dbReference type="CDD" id="cd16443">
    <property type="entry name" value="LplA"/>
    <property type="match status" value="1"/>
</dbReference>
<dbReference type="GO" id="GO:0009249">
    <property type="term" value="P:protein lipoylation"/>
    <property type="evidence" value="ECO:0007669"/>
    <property type="project" value="InterPro"/>
</dbReference>
<dbReference type="NCBIfam" id="TIGR00545">
    <property type="entry name" value="lipoyltrans"/>
    <property type="match status" value="1"/>
</dbReference>
<dbReference type="GO" id="GO:0005737">
    <property type="term" value="C:cytoplasm"/>
    <property type="evidence" value="ECO:0007669"/>
    <property type="project" value="TreeGrafter"/>
</dbReference>
<dbReference type="PANTHER" id="PTHR12561">
    <property type="entry name" value="LIPOATE-PROTEIN LIGASE"/>
    <property type="match status" value="1"/>
</dbReference>
<keyword evidence="6" id="KW-0067">ATP-binding</keyword>
<evidence type="ECO:0000259" key="8">
    <source>
        <dbReference type="PROSITE" id="PS51733"/>
    </source>
</evidence>
<protein>
    <recommendedName>
        <fullName evidence="3">lipoate--protein ligase</fullName>
        <ecNumber evidence="3">6.3.1.20</ecNumber>
    </recommendedName>
</protein>
<dbReference type="InterPro" id="IPR004143">
    <property type="entry name" value="BPL_LPL_catalytic"/>
</dbReference>
<evidence type="ECO:0000313" key="10">
    <source>
        <dbReference type="Proteomes" id="UP000462363"/>
    </source>
</evidence>
<evidence type="ECO:0000256" key="5">
    <source>
        <dbReference type="ARBA" id="ARBA00022741"/>
    </source>
</evidence>
<dbReference type="Proteomes" id="UP000462363">
    <property type="component" value="Unassembled WGS sequence"/>
</dbReference>
<dbReference type="Gene3D" id="3.30.390.50">
    <property type="entry name" value="CO dehydrogenase flavoprotein, C-terminal domain"/>
    <property type="match status" value="1"/>
</dbReference>
<dbReference type="Gene3D" id="3.30.930.10">
    <property type="entry name" value="Bira Bifunctional Protein, Domain 2"/>
    <property type="match status" value="1"/>
</dbReference>
<dbReference type="GO" id="GO:0005524">
    <property type="term" value="F:ATP binding"/>
    <property type="evidence" value="ECO:0007669"/>
    <property type="project" value="UniProtKB-KW"/>
</dbReference>
<dbReference type="PANTHER" id="PTHR12561:SF3">
    <property type="entry name" value="LIPOYLTRANSFERASE 1, MITOCHONDRIAL"/>
    <property type="match status" value="1"/>
</dbReference>